<name>A0ABX2TME0_9PROT</name>
<dbReference type="InterPro" id="IPR042099">
    <property type="entry name" value="ANL_N_sf"/>
</dbReference>
<proteinExistence type="inferred from homology"/>
<dbReference type="GO" id="GO:0016874">
    <property type="term" value="F:ligase activity"/>
    <property type="evidence" value="ECO:0007669"/>
    <property type="project" value="UniProtKB-KW"/>
</dbReference>
<evidence type="ECO:0000313" key="6">
    <source>
        <dbReference type="Proteomes" id="UP000584642"/>
    </source>
</evidence>
<evidence type="ECO:0000259" key="4">
    <source>
        <dbReference type="Pfam" id="PF13193"/>
    </source>
</evidence>
<dbReference type="PANTHER" id="PTHR43201:SF5">
    <property type="entry name" value="MEDIUM-CHAIN ACYL-COA LIGASE ACSF2, MITOCHONDRIAL"/>
    <property type="match status" value="1"/>
</dbReference>
<reference evidence="5 6" key="1">
    <citation type="submission" date="2020-05" db="EMBL/GenBank/DDBJ databases">
        <title>Azospirillum oleiclasticum sp. nov, a nitrogen-fixing and heavy crude oil-emulsifying bacterium isolated from the crude oil of Yumen Oilfield.</title>
        <authorList>
            <person name="Wu D."/>
            <person name="Cai M."/>
            <person name="Zhang X."/>
        </authorList>
    </citation>
    <scope>NUCLEOTIDE SEQUENCE [LARGE SCALE GENOMIC DNA]</scope>
    <source>
        <strain evidence="5 6">ROY-1-1-2</strain>
    </source>
</reference>
<protein>
    <submittedName>
        <fullName evidence="5">Acyl--CoA ligase</fullName>
    </submittedName>
</protein>
<evidence type="ECO:0000313" key="5">
    <source>
        <dbReference type="EMBL" id="NYZ23990.1"/>
    </source>
</evidence>
<dbReference type="InterPro" id="IPR025110">
    <property type="entry name" value="AMP-bd_C"/>
</dbReference>
<gene>
    <name evidence="5" type="ORF">HND93_30170</name>
</gene>
<evidence type="ECO:0000256" key="2">
    <source>
        <dbReference type="ARBA" id="ARBA00022598"/>
    </source>
</evidence>
<dbReference type="SUPFAM" id="SSF56801">
    <property type="entry name" value="Acetyl-CoA synthetase-like"/>
    <property type="match status" value="1"/>
</dbReference>
<dbReference type="Gene3D" id="3.30.300.30">
    <property type="match status" value="1"/>
</dbReference>
<dbReference type="Gene3D" id="3.40.50.12780">
    <property type="entry name" value="N-terminal domain of ligase-like"/>
    <property type="match status" value="1"/>
</dbReference>
<dbReference type="PANTHER" id="PTHR43201">
    <property type="entry name" value="ACYL-COA SYNTHETASE"/>
    <property type="match status" value="1"/>
</dbReference>
<feature type="domain" description="AMP-binding enzyme C-terminal" evidence="4">
    <location>
        <begin position="442"/>
        <end position="514"/>
    </location>
</feature>
<keyword evidence="6" id="KW-1185">Reference proteome</keyword>
<dbReference type="RefSeq" id="WP_180285767.1">
    <property type="nucleotide sequence ID" value="NZ_JABFDB010000033.1"/>
</dbReference>
<comment type="caution">
    <text evidence="5">The sequence shown here is derived from an EMBL/GenBank/DDBJ whole genome shotgun (WGS) entry which is preliminary data.</text>
</comment>
<organism evidence="5 6">
    <name type="scientific">Azospirillum oleiclasticum</name>
    <dbReference type="NCBI Taxonomy" id="2735135"/>
    <lineage>
        <taxon>Bacteria</taxon>
        <taxon>Pseudomonadati</taxon>
        <taxon>Pseudomonadota</taxon>
        <taxon>Alphaproteobacteria</taxon>
        <taxon>Rhodospirillales</taxon>
        <taxon>Azospirillaceae</taxon>
        <taxon>Azospirillum</taxon>
    </lineage>
</organism>
<dbReference type="Proteomes" id="UP000584642">
    <property type="component" value="Unassembled WGS sequence"/>
</dbReference>
<dbReference type="EMBL" id="JABFDB010000033">
    <property type="protein sequence ID" value="NYZ23990.1"/>
    <property type="molecule type" value="Genomic_DNA"/>
</dbReference>
<dbReference type="InterPro" id="IPR045851">
    <property type="entry name" value="AMP-bd_C_sf"/>
</dbReference>
<evidence type="ECO:0000256" key="1">
    <source>
        <dbReference type="ARBA" id="ARBA00006432"/>
    </source>
</evidence>
<feature type="domain" description="AMP-dependent synthetase/ligase" evidence="3">
    <location>
        <begin position="17"/>
        <end position="391"/>
    </location>
</feature>
<dbReference type="Pfam" id="PF13193">
    <property type="entry name" value="AMP-binding_C"/>
    <property type="match status" value="1"/>
</dbReference>
<comment type="similarity">
    <text evidence="1">Belongs to the ATP-dependent AMP-binding enzyme family.</text>
</comment>
<dbReference type="Pfam" id="PF00501">
    <property type="entry name" value="AMP-binding"/>
    <property type="match status" value="1"/>
</dbReference>
<dbReference type="InterPro" id="IPR000873">
    <property type="entry name" value="AMP-dep_synth/lig_dom"/>
</dbReference>
<keyword evidence="2 5" id="KW-0436">Ligase</keyword>
<evidence type="ECO:0000259" key="3">
    <source>
        <dbReference type="Pfam" id="PF00501"/>
    </source>
</evidence>
<sequence length="545" mass="60144">MNEFVGKTYAQSLELLAERYGPREALVFRDRRFTFRDLKELADRASVRFAALGLRPGDKIALWLPNRPEHIVYWLGASQMGLVTVMLNTRLKQPEMAYQLAQSDSRAVLVPGPDGHRDFLADLGALCPWLSDRTAGTSESLPELRHVLCCDPPGDGYPGATDWSAPLPEGLLVPPMETDPDRPALIAYSSGTTALPKGAMITHCLWRKGWDIGIPIDLGPDDCLYMSIPLFGSMATMNGVNQFWVRGGRVVLGEQFEPRDFLDTVQRERCTAAHLLPPMIHQICALPDLDRYDLSSLRIAFVLSADRGVLDLVATRMGVPGVMTGYGMTETTTVVSRNRWDDPQEARFTTQGRPMPGVELRVVDPVSYETLPAGQSGEIWVRGYCVMAGYYKKPEETARVMHGDGWFRTGDLGAFTEDGRLVFKGRLGDGYKTRGFNVSPSEIEMALARHPAVAETAVVGIPDSDQGDIGIAYVIRSEGADADEAELVAFLRTQLASYKIPRHVFFVDELPLTAGTGKVQKFRLREDARRRLGRDPAGPDVGSSL</sequence>
<accession>A0ABX2TME0</accession>